<dbReference type="InterPro" id="IPR029058">
    <property type="entry name" value="AB_hydrolase_fold"/>
</dbReference>
<dbReference type="SUPFAM" id="SSF53474">
    <property type="entry name" value="alpha/beta-Hydrolases"/>
    <property type="match status" value="1"/>
</dbReference>
<evidence type="ECO:0000313" key="3">
    <source>
        <dbReference type="Proteomes" id="UP000518266"/>
    </source>
</evidence>
<accession>A0A7J5ZCU5</accession>
<comment type="caution">
    <text evidence="2">The sequence shown here is derived from an EMBL/GenBank/DDBJ whole genome shotgun (WGS) entry which is preliminary data.</text>
</comment>
<dbReference type="PANTHER" id="PTHR45570">
    <property type="entry name" value="CARBOXYLIC ESTER HYDROLASE"/>
    <property type="match status" value="1"/>
</dbReference>
<protein>
    <recommendedName>
        <fullName evidence="1">Carboxylesterase type B domain-containing protein</fullName>
    </recommendedName>
</protein>
<sequence length="272" mass="31143">MTQSSKTLFKQAVLQSLPFSIPLKTSPQEVLAAQMKTSSKIVNPFRFLEVFETWGPYIDGELIKEQAVTAFLKGHWQKEKPPVSALESTVYITAIFKQHALRILHKYLPLYKQSDRRDMLAQIVTDYVFLCPSRRSARSGTASGSNVWMYVFDHVSSDHRVWSGLTFCYDHACHGAELPFLFDSASVANFTLSIPEKLLSNRMLCYWGAFAHVGDPSSRAHQTTFCREQRLPVWPRYSDTSSWLVMNLTVRSHAQVGTRNHICDFWDHLGIY</sequence>
<dbReference type="InterPro" id="IPR002018">
    <property type="entry name" value="CarbesteraseB"/>
</dbReference>
<name>A0A7J5ZCU5_DISMA</name>
<dbReference type="Gene3D" id="3.40.50.1820">
    <property type="entry name" value="alpha/beta hydrolase"/>
    <property type="match status" value="1"/>
</dbReference>
<dbReference type="EMBL" id="JAAKFY010000003">
    <property type="protein sequence ID" value="KAF3859645.1"/>
    <property type="molecule type" value="Genomic_DNA"/>
</dbReference>
<dbReference type="Proteomes" id="UP000518266">
    <property type="component" value="Unassembled WGS sequence"/>
</dbReference>
<dbReference type="Pfam" id="PF00135">
    <property type="entry name" value="COesterase"/>
    <property type="match status" value="1"/>
</dbReference>
<dbReference type="OrthoDB" id="3200163at2759"/>
<gene>
    <name evidence="2" type="ORF">F7725_022044</name>
</gene>
<dbReference type="AlphaFoldDB" id="A0A7J5ZCU5"/>
<feature type="domain" description="Carboxylesterase type B" evidence="1">
    <location>
        <begin position="109"/>
        <end position="266"/>
    </location>
</feature>
<keyword evidence="3" id="KW-1185">Reference proteome</keyword>
<reference evidence="2 3" key="1">
    <citation type="submission" date="2020-03" db="EMBL/GenBank/DDBJ databases">
        <title>Dissostichus mawsoni Genome sequencing and assembly.</title>
        <authorList>
            <person name="Park H."/>
        </authorList>
    </citation>
    <scope>NUCLEOTIDE SEQUENCE [LARGE SCALE GENOMIC DNA]</scope>
    <source>
        <strain evidence="2">DM0001</strain>
        <tissue evidence="2">Muscle</tissue>
    </source>
</reference>
<evidence type="ECO:0000259" key="1">
    <source>
        <dbReference type="Pfam" id="PF00135"/>
    </source>
</evidence>
<evidence type="ECO:0000313" key="2">
    <source>
        <dbReference type="EMBL" id="KAF3859645.1"/>
    </source>
</evidence>
<dbReference type="PANTHER" id="PTHR45570:SF1">
    <property type="entry name" value="CARBOXYLIC ESTER HYDROLASE"/>
    <property type="match status" value="1"/>
</dbReference>
<organism evidence="2 3">
    <name type="scientific">Dissostichus mawsoni</name>
    <name type="common">Antarctic cod</name>
    <dbReference type="NCBI Taxonomy" id="36200"/>
    <lineage>
        <taxon>Eukaryota</taxon>
        <taxon>Metazoa</taxon>
        <taxon>Chordata</taxon>
        <taxon>Craniata</taxon>
        <taxon>Vertebrata</taxon>
        <taxon>Euteleostomi</taxon>
        <taxon>Actinopterygii</taxon>
        <taxon>Neopterygii</taxon>
        <taxon>Teleostei</taxon>
        <taxon>Neoteleostei</taxon>
        <taxon>Acanthomorphata</taxon>
        <taxon>Eupercaria</taxon>
        <taxon>Perciformes</taxon>
        <taxon>Notothenioidei</taxon>
        <taxon>Nototheniidae</taxon>
        <taxon>Dissostichus</taxon>
    </lineage>
</organism>
<proteinExistence type="predicted"/>